<protein>
    <submittedName>
        <fullName evidence="1">Uncharacterized protein</fullName>
    </submittedName>
</protein>
<reference evidence="2" key="1">
    <citation type="journal article" date="2023" name="Nat. Plants">
        <title>Single-cell RNA sequencing provides a high-resolution roadmap for understanding the multicellular compartmentation of specialized metabolism.</title>
        <authorList>
            <person name="Sun S."/>
            <person name="Shen X."/>
            <person name="Li Y."/>
            <person name="Li Y."/>
            <person name="Wang S."/>
            <person name="Li R."/>
            <person name="Zhang H."/>
            <person name="Shen G."/>
            <person name="Guo B."/>
            <person name="Wei J."/>
            <person name="Xu J."/>
            <person name="St-Pierre B."/>
            <person name="Chen S."/>
            <person name="Sun C."/>
        </authorList>
    </citation>
    <scope>NUCLEOTIDE SEQUENCE [LARGE SCALE GENOMIC DNA]</scope>
</reference>
<comment type="caution">
    <text evidence="1">The sequence shown here is derived from an EMBL/GenBank/DDBJ whole genome shotgun (WGS) entry which is preliminary data.</text>
</comment>
<keyword evidence="2" id="KW-1185">Reference proteome</keyword>
<sequence>MKRWHHVLPEDASMPLTSPPEVCIVTKGRKKMNSSKRDKSYWEHVSIAHRKIQKSSGSGSGFSSRSGSGSGSGSGSCEKGRPPRAPRDKGRGRRCSHGRNSLSSVIDPTPCSTFPYTDAFPTFIYPFIENWKNVIGDGNYGYQVVEEFVFGDEHQWPESGLVLNSFQNTEGASIPIACRGVHRVDTATNAWIPTPPLYVQWILHHIDRVSSWANAYYNRIADWNVRVAINSIQEKT</sequence>
<evidence type="ECO:0000313" key="1">
    <source>
        <dbReference type="EMBL" id="KAI5664428.1"/>
    </source>
</evidence>
<gene>
    <name evidence="1" type="ORF">M9H77_23751</name>
</gene>
<dbReference type="Proteomes" id="UP001060085">
    <property type="component" value="Linkage Group LG05"/>
</dbReference>
<name>A0ACC0AWZ8_CATRO</name>
<dbReference type="EMBL" id="CM044705">
    <property type="protein sequence ID" value="KAI5664428.1"/>
    <property type="molecule type" value="Genomic_DNA"/>
</dbReference>
<proteinExistence type="predicted"/>
<organism evidence="1 2">
    <name type="scientific">Catharanthus roseus</name>
    <name type="common">Madagascar periwinkle</name>
    <name type="synonym">Vinca rosea</name>
    <dbReference type="NCBI Taxonomy" id="4058"/>
    <lineage>
        <taxon>Eukaryota</taxon>
        <taxon>Viridiplantae</taxon>
        <taxon>Streptophyta</taxon>
        <taxon>Embryophyta</taxon>
        <taxon>Tracheophyta</taxon>
        <taxon>Spermatophyta</taxon>
        <taxon>Magnoliopsida</taxon>
        <taxon>eudicotyledons</taxon>
        <taxon>Gunneridae</taxon>
        <taxon>Pentapetalae</taxon>
        <taxon>asterids</taxon>
        <taxon>lamiids</taxon>
        <taxon>Gentianales</taxon>
        <taxon>Apocynaceae</taxon>
        <taxon>Rauvolfioideae</taxon>
        <taxon>Vinceae</taxon>
        <taxon>Catharanthinae</taxon>
        <taxon>Catharanthus</taxon>
    </lineage>
</organism>
<evidence type="ECO:0000313" key="2">
    <source>
        <dbReference type="Proteomes" id="UP001060085"/>
    </source>
</evidence>
<accession>A0ACC0AWZ8</accession>